<name>A0A1I7WCH0_HETBA</name>
<accession>A0A1I7WCH0</accession>
<keyword evidence="1" id="KW-1185">Reference proteome</keyword>
<protein>
    <submittedName>
        <fullName evidence="2">Uncharacterized protein</fullName>
    </submittedName>
</protein>
<organism evidence="1 2">
    <name type="scientific">Heterorhabditis bacteriophora</name>
    <name type="common">Entomopathogenic nematode worm</name>
    <dbReference type="NCBI Taxonomy" id="37862"/>
    <lineage>
        <taxon>Eukaryota</taxon>
        <taxon>Metazoa</taxon>
        <taxon>Ecdysozoa</taxon>
        <taxon>Nematoda</taxon>
        <taxon>Chromadorea</taxon>
        <taxon>Rhabditida</taxon>
        <taxon>Rhabditina</taxon>
        <taxon>Rhabditomorpha</taxon>
        <taxon>Strongyloidea</taxon>
        <taxon>Heterorhabditidae</taxon>
        <taxon>Heterorhabditis</taxon>
    </lineage>
</organism>
<reference evidence="2" key="1">
    <citation type="submission" date="2016-11" db="UniProtKB">
        <authorList>
            <consortium name="WormBaseParasite"/>
        </authorList>
    </citation>
    <scope>IDENTIFICATION</scope>
</reference>
<proteinExistence type="predicted"/>
<evidence type="ECO:0000313" key="2">
    <source>
        <dbReference type="WBParaSite" id="Hba_02376"/>
    </source>
</evidence>
<evidence type="ECO:0000313" key="1">
    <source>
        <dbReference type="Proteomes" id="UP000095283"/>
    </source>
</evidence>
<dbReference type="WBParaSite" id="Hba_02376">
    <property type="protein sequence ID" value="Hba_02376"/>
    <property type="gene ID" value="Hba_02376"/>
</dbReference>
<sequence length="132" mass="14892">MEPRGVQIGTLLIGQRALELNFSSLSAFLIEIYRKVKALLKTLTTTRTPVVDIQTERSLDEFMAYYRATWLPPNRQFLIACDHSQNCSTRTTNFVEGFHSKIRASYPTGTPSLDEMLKFCAAELAMAKTLAI</sequence>
<dbReference type="Proteomes" id="UP000095283">
    <property type="component" value="Unplaced"/>
</dbReference>
<dbReference type="AlphaFoldDB" id="A0A1I7WCH0"/>